<dbReference type="EMBL" id="FUYJ01000002">
    <property type="protein sequence ID" value="SKA95646.1"/>
    <property type="molecule type" value="Genomic_DNA"/>
</dbReference>
<evidence type="ECO:0000313" key="1">
    <source>
        <dbReference type="EMBL" id="SKA95646.1"/>
    </source>
</evidence>
<proteinExistence type="predicted"/>
<dbReference type="Proteomes" id="UP000190042">
    <property type="component" value="Unassembled WGS sequence"/>
</dbReference>
<reference evidence="2" key="1">
    <citation type="submission" date="2017-02" db="EMBL/GenBank/DDBJ databases">
        <authorList>
            <person name="Varghese N."/>
            <person name="Submissions S."/>
        </authorList>
    </citation>
    <scope>NUCLEOTIDE SEQUENCE [LARGE SCALE GENOMIC DNA]</scope>
    <source>
        <strain evidence="2">DSM 23966</strain>
    </source>
</reference>
<accession>A0A1T4Y1J8</accession>
<name>A0A1T4Y1J8_9BACL</name>
<keyword evidence="2" id="KW-1185">Reference proteome</keyword>
<gene>
    <name evidence="1" type="ORF">SAMN04244570_1681</name>
</gene>
<dbReference type="RefSeq" id="WP_078817260.1">
    <property type="nucleotide sequence ID" value="NZ_FUYJ01000002.1"/>
</dbReference>
<evidence type="ECO:0000313" key="2">
    <source>
        <dbReference type="Proteomes" id="UP000190042"/>
    </source>
</evidence>
<sequence length="104" mass="11988">MNVEKQILVGQFKQWNYSVHTKYITPRRCRLDLKYILSIEELAREITITAVDSEITEGKVESLINNLNNILELGNWMIATEFARKVINKIDVYSVGSTKSDVIL</sequence>
<dbReference type="AlphaFoldDB" id="A0A1T4Y1J8"/>
<protein>
    <submittedName>
        <fullName evidence="1">Uncharacterized protein</fullName>
    </submittedName>
</protein>
<organism evidence="1 2">
    <name type="scientific">Sporosarcina newyorkensis</name>
    <dbReference type="NCBI Taxonomy" id="759851"/>
    <lineage>
        <taxon>Bacteria</taxon>
        <taxon>Bacillati</taxon>
        <taxon>Bacillota</taxon>
        <taxon>Bacilli</taxon>
        <taxon>Bacillales</taxon>
        <taxon>Caryophanaceae</taxon>
        <taxon>Sporosarcina</taxon>
    </lineage>
</organism>